<name>A0A6G0VLD2_APHCR</name>
<dbReference type="OrthoDB" id="6604290at2759"/>
<dbReference type="PANTHER" id="PTHR35385">
    <property type="entry name" value="PROTEIN B, PUTATIVE-RELATED-RELATED"/>
    <property type="match status" value="1"/>
</dbReference>
<reference evidence="1 2" key="1">
    <citation type="submission" date="2019-08" db="EMBL/GenBank/DDBJ databases">
        <title>Whole genome of Aphis craccivora.</title>
        <authorList>
            <person name="Voronova N.V."/>
            <person name="Shulinski R.S."/>
            <person name="Bandarenka Y.V."/>
            <person name="Zhorov D.G."/>
            <person name="Warner D."/>
        </authorList>
    </citation>
    <scope>NUCLEOTIDE SEQUENCE [LARGE SCALE GENOMIC DNA]</scope>
    <source>
        <strain evidence="1">180601</strain>
        <tissue evidence="1">Whole Body</tissue>
    </source>
</reference>
<evidence type="ECO:0000313" key="2">
    <source>
        <dbReference type="Proteomes" id="UP000478052"/>
    </source>
</evidence>
<comment type="caution">
    <text evidence="1">The sequence shown here is derived from an EMBL/GenBank/DDBJ whole genome shotgun (WGS) entry which is preliminary data.</text>
</comment>
<evidence type="ECO:0000313" key="1">
    <source>
        <dbReference type="EMBL" id="KAF0698882.1"/>
    </source>
</evidence>
<dbReference type="EMBL" id="VUJU01014917">
    <property type="protein sequence ID" value="KAF0698882.1"/>
    <property type="molecule type" value="Genomic_DNA"/>
</dbReference>
<keyword evidence="2" id="KW-1185">Reference proteome</keyword>
<organism evidence="1 2">
    <name type="scientific">Aphis craccivora</name>
    <name type="common">Cowpea aphid</name>
    <dbReference type="NCBI Taxonomy" id="307492"/>
    <lineage>
        <taxon>Eukaryota</taxon>
        <taxon>Metazoa</taxon>
        <taxon>Ecdysozoa</taxon>
        <taxon>Arthropoda</taxon>
        <taxon>Hexapoda</taxon>
        <taxon>Insecta</taxon>
        <taxon>Pterygota</taxon>
        <taxon>Neoptera</taxon>
        <taxon>Paraneoptera</taxon>
        <taxon>Hemiptera</taxon>
        <taxon>Sternorrhyncha</taxon>
        <taxon>Aphidomorpha</taxon>
        <taxon>Aphidoidea</taxon>
        <taxon>Aphididae</taxon>
        <taxon>Aphidini</taxon>
        <taxon>Aphis</taxon>
        <taxon>Aphis</taxon>
    </lineage>
</organism>
<gene>
    <name evidence="1" type="ORF">FWK35_00034986</name>
</gene>
<dbReference type="PANTHER" id="PTHR35385:SF2">
    <property type="entry name" value="PROTEIN B, PUTATIVE-RELATED"/>
    <property type="match status" value="1"/>
</dbReference>
<accession>A0A6G0VLD2</accession>
<proteinExistence type="predicted"/>
<dbReference type="AlphaFoldDB" id="A0A6G0VLD2"/>
<protein>
    <submittedName>
        <fullName evidence="1">SWIM-type domain-containing protein</fullName>
    </submittedName>
</protein>
<dbReference type="Proteomes" id="UP000478052">
    <property type="component" value="Unassembled WGS sequence"/>
</dbReference>
<sequence length="223" mass="25774">MNLKLNSSNLPTSFNNVIIETNDEVTKVRSNLIDLCSIGKWMEEFSILTATKWNVRSSVPKGKYIQCKKHFVCHHSSYHKVDKESNKRGLSKNTSCKAQVKFVIKVDTVSTRKTDPFVKNKLFGVITIWNEHNHSINTAEALRYLKATDDLRQTFEEYLNDGMTMTEAIRYHESVMTMMNCSAEDFANARLNPTYRTVQNWHEKWRSTHLGPRTGQGVIMVCY</sequence>